<dbReference type="AlphaFoldDB" id="A0A316YUJ4"/>
<dbReference type="InParanoid" id="A0A316YUJ4"/>
<accession>A0A316YUJ4</accession>
<dbReference type="GO" id="GO:0016853">
    <property type="term" value="F:isomerase activity"/>
    <property type="evidence" value="ECO:0007669"/>
    <property type="project" value="UniProtKB-KW"/>
</dbReference>
<dbReference type="PANTHER" id="PTHR12110:SF21">
    <property type="entry name" value="XYLOSE ISOMERASE-LIKE TIM BARREL DOMAIN-CONTAINING PROTEIN"/>
    <property type="match status" value="1"/>
</dbReference>
<dbReference type="InterPro" id="IPR036237">
    <property type="entry name" value="Xyl_isomerase-like_sf"/>
</dbReference>
<dbReference type="InterPro" id="IPR013022">
    <property type="entry name" value="Xyl_isomerase-like_TIM-brl"/>
</dbReference>
<keyword evidence="4" id="KW-1185">Reference proteome</keyword>
<name>A0A316YUJ4_9BASI</name>
<feature type="domain" description="Xylose isomerase-like TIM barrel" evidence="2">
    <location>
        <begin position="123"/>
        <end position="382"/>
    </location>
</feature>
<gene>
    <name evidence="3" type="ORF">FA10DRAFT_263666</name>
</gene>
<dbReference type="RefSeq" id="XP_025380137.1">
    <property type="nucleotide sequence ID" value="XM_025520317.1"/>
</dbReference>
<organism evidence="3 4">
    <name type="scientific">Acaromyces ingoldii</name>
    <dbReference type="NCBI Taxonomy" id="215250"/>
    <lineage>
        <taxon>Eukaryota</taxon>
        <taxon>Fungi</taxon>
        <taxon>Dikarya</taxon>
        <taxon>Basidiomycota</taxon>
        <taxon>Ustilaginomycotina</taxon>
        <taxon>Exobasidiomycetes</taxon>
        <taxon>Exobasidiales</taxon>
        <taxon>Cryptobasidiaceae</taxon>
        <taxon>Acaromyces</taxon>
    </lineage>
</organism>
<evidence type="ECO:0000313" key="3">
    <source>
        <dbReference type="EMBL" id="PWN92939.1"/>
    </source>
</evidence>
<sequence>MTTTTKPLFSTFTHSVGANAAGHTLTAKLRAIVRAGYDAVEIFQDDLDAFASSAEFQAIYEASTPPESPTYAHRSLQKSGADDDQGKDMVTAAHKPSTEAKTAWNAHGPCTPTEVAREMAAASYIAGLCSVLGLKVLTLQPLRDYEGWVDEADRDAAMMRATSRFPVMRALGTDLMIVCSNNVGAPKTTGDPAKLALDLAALADEAARYDAASPYYRTQPIRIAYEALSWGAHVDVWRQAYRVVELADRRNVGICFDSFNTLGREYADPCSPSGIQQPEDAALARVEASIRDIARTVRGDKVFFLQVGDARKLPSPLAPSPNADEPRPARMIWSRGNRLYPGELDRGGFMPVTHFVRAVLQTGYKGPWSIEVFNSSLNDEGDTVVDEHARRGHVGLSWLAKQVL</sequence>
<keyword evidence="3" id="KW-0413">Isomerase</keyword>
<dbReference type="Proteomes" id="UP000245768">
    <property type="component" value="Unassembled WGS sequence"/>
</dbReference>
<proteinExistence type="predicted"/>
<evidence type="ECO:0000259" key="2">
    <source>
        <dbReference type="Pfam" id="PF01261"/>
    </source>
</evidence>
<dbReference type="PANTHER" id="PTHR12110">
    <property type="entry name" value="HYDROXYPYRUVATE ISOMERASE"/>
    <property type="match status" value="1"/>
</dbReference>
<evidence type="ECO:0000256" key="1">
    <source>
        <dbReference type="SAM" id="MobiDB-lite"/>
    </source>
</evidence>
<dbReference type="Pfam" id="PF01261">
    <property type="entry name" value="AP_endonuc_2"/>
    <property type="match status" value="1"/>
</dbReference>
<dbReference type="EMBL" id="KZ819634">
    <property type="protein sequence ID" value="PWN92939.1"/>
    <property type="molecule type" value="Genomic_DNA"/>
</dbReference>
<dbReference type="GeneID" id="37042233"/>
<dbReference type="STRING" id="215250.A0A316YUJ4"/>
<dbReference type="OrthoDB" id="5360893at2759"/>
<dbReference type="SUPFAM" id="SSF51658">
    <property type="entry name" value="Xylose isomerase-like"/>
    <property type="match status" value="1"/>
</dbReference>
<protein>
    <submittedName>
        <fullName evidence="3">Xylose isomerase-like protein</fullName>
    </submittedName>
</protein>
<evidence type="ECO:0000313" key="4">
    <source>
        <dbReference type="Proteomes" id="UP000245768"/>
    </source>
</evidence>
<reference evidence="3" key="1">
    <citation type="journal article" date="2018" name="Mol. Biol. Evol.">
        <title>Broad Genomic Sampling Reveals a Smut Pathogenic Ancestry of the Fungal Clade Ustilaginomycotina.</title>
        <authorList>
            <person name="Kijpornyongpan T."/>
            <person name="Mondo S.J."/>
            <person name="Barry K."/>
            <person name="Sandor L."/>
            <person name="Lee J."/>
            <person name="Lipzen A."/>
            <person name="Pangilinan J."/>
            <person name="LaButti K."/>
            <person name="Hainaut M."/>
            <person name="Henrissat B."/>
            <person name="Grigoriev I.V."/>
            <person name="Spatafora J.W."/>
            <person name="Aime M.C."/>
        </authorList>
    </citation>
    <scope>NUCLEOTIDE SEQUENCE [LARGE SCALE GENOMIC DNA]</scope>
    <source>
        <strain evidence="3">MCA 4198</strain>
    </source>
</reference>
<feature type="region of interest" description="Disordered" evidence="1">
    <location>
        <begin position="62"/>
        <end position="87"/>
    </location>
</feature>
<dbReference type="InterPro" id="IPR050312">
    <property type="entry name" value="IolE/XylAMocC-like"/>
</dbReference>
<dbReference type="Gene3D" id="3.20.20.150">
    <property type="entry name" value="Divalent-metal-dependent TIM barrel enzymes"/>
    <property type="match status" value="1"/>
</dbReference>